<protein>
    <submittedName>
        <fullName evidence="1">Uncharacterized protein</fullName>
    </submittedName>
</protein>
<reference evidence="1 2" key="1">
    <citation type="journal article" date="2019" name="Sci. Data">
        <title>Hybrid genome assembly and annotation of Danionella translucida.</title>
        <authorList>
            <person name="Kadobianskyi M."/>
            <person name="Schulze L."/>
            <person name="Schuelke M."/>
            <person name="Judkewitz B."/>
        </authorList>
    </citation>
    <scope>NUCLEOTIDE SEQUENCE [LARGE SCALE GENOMIC DNA]</scope>
    <source>
        <strain evidence="1 2">Bolton</strain>
    </source>
</reference>
<dbReference type="OrthoDB" id="19923at2759"/>
<proteinExistence type="predicted"/>
<organism evidence="1 2">
    <name type="scientific">Danionella cerebrum</name>
    <dbReference type="NCBI Taxonomy" id="2873325"/>
    <lineage>
        <taxon>Eukaryota</taxon>
        <taxon>Metazoa</taxon>
        <taxon>Chordata</taxon>
        <taxon>Craniata</taxon>
        <taxon>Vertebrata</taxon>
        <taxon>Euteleostomi</taxon>
        <taxon>Actinopterygii</taxon>
        <taxon>Neopterygii</taxon>
        <taxon>Teleostei</taxon>
        <taxon>Ostariophysi</taxon>
        <taxon>Cypriniformes</taxon>
        <taxon>Danionidae</taxon>
        <taxon>Danioninae</taxon>
        <taxon>Danionella</taxon>
    </lineage>
</organism>
<sequence length="118" mass="13276">TVRVRSATADTRSPELEKLVNHQFWSCSPTDSTHLVPTHCPGDSWGLTLTTGKASCRMAIEAEDVHCSKERESAREMVAEVHLSGVEIASLHLENSKAPTFIPDMELREEWQDEEFPR</sequence>
<gene>
    <name evidence="1" type="ORF">DNTS_012148</name>
</gene>
<dbReference type="Proteomes" id="UP000316079">
    <property type="component" value="Unassembled WGS sequence"/>
</dbReference>
<keyword evidence="2" id="KW-1185">Reference proteome</keyword>
<evidence type="ECO:0000313" key="2">
    <source>
        <dbReference type="Proteomes" id="UP000316079"/>
    </source>
</evidence>
<dbReference type="AlphaFoldDB" id="A0A553Q8Y5"/>
<dbReference type="EMBL" id="SRMA01026222">
    <property type="protein sequence ID" value="TRY86377.1"/>
    <property type="molecule type" value="Genomic_DNA"/>
</dbReference>
<evidence type="ECO:0000313" key="1">
    <source>
        <dbReference type="EMBL" id="TRY86377.1"/>
    </source>
</evidence>
<name>A0A553Q8Y5_9TELE</name>
<feature type="non-terminal residue" evidence="1">
    <location>
        <position position="1"/>
    </location>
</feature>
<accession>A0A553Q8Y5</accession>
<comment type="caution">
    <text evidence="1">The sequence shown here is derived from an EMBL/GenBank/DDBJ whole genome shotgun (WGS) entry which is preliminary data.</text>
</comment>